<evidence type="ECO:0000313" key="2">
    <source>
        <dbReference type="EMBL" id="GAA1428435.1"/>
    </source>
</evidence>
<keyword evidence="3" id="KW-1185">Reference proteome</keyword>
<sequence>MWWGLFLILLEGKVLPALGIGVLLGGVQVVFARIERGRQRRLVRLGVWDGVHAHSAGETRAMDKRRMHRENLRPLCEVLAHFAEHDFGDSEWEVVDGAVEGTDIERDTWYSHRLAGRRTFTLRIAAVPDSRDVYVEIYGVLGGRGKSLIAGVLHVLGKYRVS</sequence>
<keyword evidence="1" id="KW-0812">Transmembrane</keyword>
<reference evidence="3" key="1">
    <citation type="journal article" date="2019" name="Int. J. Syst. Evol. Microbiol.">
        <title>The Global Catalogue of Microorganisms (GCM) 10K type strain sequencing project: providing services to taxonomists for standard genome sequencing and annotation.</title>
        <authorList>
            <consortium name="The Broad Institute Genomics Platform"/>
            <consortium name="The Broad Institute Genome Sequencing Center for Infectious Disease"/>
            <person name="Wu L."/>
            <person name="Ma J."/>
        </authorList>
    </citation>
    <scope>NUCLEOTIDE SEQUENCE [LARGE SCALE GENOMIC DNA]</scope>
    <source>
        <strain evidence="3">JCM 11756</strain>
    </source>
</reference>
<proteinExistence type="predicted"/>
<evidence type="ECO:0000256" key="1">
    <source>
        <dbReference type="SAM" id="Phobius"/>
    </source>
</evidence>
<feature type="transmembrane region" description="Helical" evidence="1">
    <location>
        <begin position="14"/>
        <end position="34"/>
    </location>
</feature>
<evidence type="ECO:0000313" key="3">
    <source>
        <dbReference type="Proteomes" id="UP001500973"/>
    </source>
</evidence>
<keyword evidence="1" id="KW-0472">Membrane</keyword>
<organism evidence="2 3">
    <name type="scientific">Streptomyces thermospinosisporus</name>
    <dbReference type="NCBI Taxonomy" id="161482"/>
    <lineage>
        <taxon>Bacteria</taxon>
        <taxon>Bacillati</taxon>
        <taxon>Actinomycetota</taxon>
        <taxon>Actinomycetes</taxon>
        <taxon>Kitasatosporales</taxon>
        <taxon>Streptomycetaceae</taxon>
        <taxon>Streptomyces</taxon>
    </lineage>
</organism>
<gene>
    <name evidence="2" type="ORF">GCM10009601_41650</name>
</gene>
<dbReference type="Proteomes" id="UP001500973">
    <property type="component" value="Unassembled WGS sequence"/>
</dbReference>
<comment type="caution">
    <text evidence="2">The sequence shown here is derived from an EMBL/GenBank/DDBJ whole genome shotgun (WGS) entry which is preliminary data.</text>
</comment>
<dbReference type="EMBL" id="BAAAIZ010000063">
    <property type="protein sequence ID" value="GAA1428435.1"/>
    <property type="molecule type" value="Genomic_DNA"/>
</dbReference>
<keyword evidence="1" id="KW-1133">Transmembrane helix</keyword>
<protein>
    <submittedName>
        <fullName evidence="2">Uncharacterized protein</fullName>
    </submittedName>
</protein>
<name>A0ABP4JUV9_9ACTN</name>
<accession>A0ABP4JUV9</accession>